<accession>A0A6G4A3P0</accession>
<comment type="caution">
    <text evidence="10">The sequence shown here is derived from an EMBL/GenBank/DDBJ whole genome shotgun (WGS) entry which is preliminary data.</text>
</comment>
<dbReference type="InterPro" id="IPR005467">
    <property type="entry name" value="His_kinase_dom"/>
</dbReference>
<evidence type="ECO:0000256" key="6">
    <source>
        <dbReference type="ARBA" id="ARBA00022840"/>
    </source>
</evidence>
<keyword evidence="8" id="KW-0812">Transmembrane</keyword>
<dbReference type="GO" id="GO:0005524">
    <property type="term" value="F:ATP binding"/>
    <property type="evidence" value="ECO:0007669"/>
    <property type="project" value="UniProtKB-KW"/>
</dbReference>
<feature type="transmembrane region" description="Helical" evidence="8">
    <location>
        <begin position="335"/>
        <end position="357"/>
    </location>
</feature>
<keyword evidence="7" id="KW-0902">Two-component regulatory system</keyword>
<reference evidence="10" key="1">
    <citation type="submission" date="2020-02" db="EMBL/GenBank/DDBJ databases">
        <authorList>
            <person name="Shen X.-R."/>
            <person name="Zhang Y.-X."/>
        </authorList>
    </citation>
    <scope>NUCLEOTIDE SEQUENCE</scope>
    <source>
        <strain evidence="10">SYP-B3998</strain>
    </source>
</reference>
<dbReference type="EMBL" id="JAAIKC010000013">
    <property type="protein sequence ID" value="NEW09116.1"/>
    <property type="molecule type" value="Genomic_DNA"/>
</dbReference>
<evidence type="ECO:0000256" key="5">
    <source>
        <dbReference type="ARBA" id="ARBA00022777"/>
    </source>
</evidence>
<feature type="transmembrane region" description="Helical" evidence="8">
    <location>
        <begin position="269"/>
        <end position="291"/>
    </location>
</feature>
<dbReference type="InterPro" id="IPR036034">
    <property type="entry name" value="PDZ_sf"/>
</dbReference>
<keyword evidence="5" id="KW-0418">Kinase</keyword>
<keyword evidence="6" id="KW-0067">ATP-binding</keyword>
<dbReference type="GO" id="GO:0016020">
    <property type="term" value="C:membrane"/>
    <property type="evidence" value="ECO:0007669"/>
    <property type="project" value="InterPro"/>
</dbReference>
<feature type="transmembrane region" description="Helical" evidence="8">
    <location>
        <begin position="303"/>
        <end position="323"/>
    </location>
</feature>
<feature type="transmembrane region" description="Helical" evidence="8">
    <location>
        <begin position="202"/>
        <end position="225"/>
    </location>
</feature>
<dbReference type="Pfam" id="PF02518">
    <property type="entry name" value="HATPase_c"/>
    <property type="match status" value="1"/>
</dbReference>
<dbReference type="AlphaFoldDB" id="A0A6G4A3P0"/>
<name>A0A6G4A3P0_9BACL</name>
<dbReference type="SUPFAM" id="SSF55874">
    <property type="entry name" value="ATPase domain of HSP90 chaperone/DNA topoisomerase II/histidine kinase"/>
    <property type="match status" value="1"/>
</dbReference>
<feature type="transmembrane region" description="Helical" evidence="8">
    <location>
        <begin position="114"/>
        <end position="131"/>
    </location>
</feature>
<protein>
    <recommendedName>
        <fullName evidence="2">histidine kinase</fullName>
        <ecNumber evidence="2">2.7.13.3</ecNumber>
    </recommendedName>
</protein>
<feature type="transmembrane region" description="Helical" evidence="8">
    <location>
        <begin position="143"/>
        <end position="161"/>
    </location>
</feature>
<evidence type="ECO:0000256" key="4">
    <source>
        <dbReference type="ARBA" id="ARBA00022741"/>
    </source>
</evidence>
<dbReference type="SMART" id="SM00387">
    <property type="entry name" value="HATPase_c"/>
    <property type="match status" value="1"/>
</dbReference>
<dbReference type="PANTHER" id="PTHR24421:SF60">
    <property type="entry name" value="SENSOR HISTIDINE KINASE COMP"/>
    <property type="match status" value="1"/>
</dbReference>
<dbReference type="GO" id="GO:0046983">
    <property type="term" value="F:protein dimerization activity"/>
    <property type="evidence" value="ECO:0007669"/>
    <property type="project" value="InterPro"/>
</dbReference>
<keyword evidence="8" id="KW-1133">Transmembrane helix</keyword>
<evidence type="ECO:0000313" key="10">
    <source>
        <dbReference type="EMBL" id="NEW09116.1"/>
    </source>
</evidence>
<gene>
    <name evidence="10" type="ORF">GK047_24375</name>
</gene>
<feature type="transmembrane region" description="Helical" evidence="8">
    <location>
        <begin position="167"/>
        <end position="190"/>
    </location>
</feature>
<evidence type="ECO:0000259" key="9">
    <source>
        <dbReference type="PROSITE" id="PS50109"/>
    </source>
</evidence>
<dbReference type="EC" id="2.7.13.3" evidence="2"/>
<keyword evidence="3" id="KW-0808">Transferase</keyword>
<evidence type="ECO:0000256" key="2">
    <source>
        <dbReference type="ARBA" id="ARBA00012438"/>
    </source>
</evidence>
<keyword evidence="4" id="KW-0547">Nucleotide-binding</keyword>
<feature type="transmembrane region" description="Helical" evidence="8">
    <location>
        <begin position="363"/>
        <end position="384"/>
    </location>
</feature>
<dbReference type="Gene3D" id="3.30.565.10">
    <property type="entry name" value="Histidine kinase-like ATPase, C-terminal domain"/>
    <property type="match status" value="1"/>
</dbReference>
<dbReference type="InterPro" id="IPR036890">
    <property type="entry name" value="HATPase_C_sf"/>
</dbReference>
<feature type="transmembrane region" description="Helical" evidence="8">
    <location>
        <begin position="237"/>
        <end position="257"/>
    </location>
</feature>
<dbReference type="PANTHER" id="PTHR24421">
    <property type="entry name" value="NITRATE/NITRITE SENSOR PROTEIN NARX-RELATED"/>
    <property type="match status" value="1"/>
</dbReference>
<proteinExistence type="predicted"/>
<dbReference type="GO" id="GO:0000155">
    <property type="term" value="F:phosphorelay sensor kinase activity"/>
    <property type="evidence" value="ECO:0007669"/>
    <property type="project" value="InterPro"/>
</dbReference>
<dbReference type="InterPro" id="IPR003594">
    <property type="entry name" value="HATPase_dom"/>
</dbReference>
<dbReference type="CDD" id="cd16917">
    <property type="entry name" value="HATPase_UhpB-NarQ-NarX-like"/>
    <property type="match status" value="1"/>
</dbReference>
<dbReference type="RefSeq" id="WP_163952650.1">
    <property type="nucleotide sequence ID" value="NZ_JAAIKC010000013.1"/>
</dbReference>
<evidence type="ECO:0000256" key="3">
    <source>
        <dbReference type="ARBA" id="ARBA00022679"/>
    </source>
</evidence>
<evidence type="ECO:0000256" key="7">
    <source>
        <dbReference type="ARBA" id="ARBA00023012"/>
    </source>
</evidence>
<dbReference type="PROSITE" id="PS50109">
    <property type="entry name" value="HIS_KIN"/>
    <property type="match status" value="1"/>
</dbReference>
<evidence type="ECO:0000256" key="8">
    <source>
        <dbReference type="SAM" id="Phobius"/>
    </source>
</evidence>
<keyword evidence="8" id="KW-0472">Membrane</keyword>
<evidence type="ECO:0000256" key="1">
    <source>
        <dbReference type="ARBA" id="ARBA00000085"/>
    </source>
</evidence>
<sequence>MKKMSFRISFVLLAVCLLWCLSITIRFPFIGIYTELNQQEEWLIKELDSEGVSAKLDLQVGDRILKVDGQTPDEFPSIRKSRVIEQAHNIKISREGIEREVVIDKSDAITTLNIAPLVGGALSLFMTLLLATKMRHSPSARMLSFVFLTCGTIWISLGASIRTDPIGGLLIETFMMALQVIFLHFLFVFFKEKGNLELPTRMLKYLYAIVISETVYTLLCLIPSISKIIRLPGSPQVLIFFTIILLINIFILSRIYFNHRKEKSPLATIIKSVLICMLISFMPFVCLSVLPKLLIGYETIVNSYTSIFILFLPISFTYLIASDQLYDISVVLRRILFAIIIALVPCSLFTGLFALIFPDEADLKHLFFILFTSVALVATILYSAEYFTTRLESFMFPRKYILRTALKKMSLSLEMISSFRELKDLILVDIVETLEVQGGAIVFQYKDTIETIYEGNIRPDEVEKLIRTSSLVNHTSYTNIEINRHEEYTSYLILTRKKTNTLLGKEELQWLHLITAYLAISLENIHLMRKLTQKLKQLASQLPSEQGARDIQWFRKLVFELQEEERIRIATDLHDTTMQDLFFLKRRLTSLIHKYSMKDEDLEQLHEMINFIELINTNLRQNCFELNPYMLSEMGLIRTVEKLLDEEAPYSSFNIQFLTENAEAIEKKELIIKRHIFRIVQELLNNAKKHSQSTQVTFNMSIRNQSFYLLYEDDGIGFQNEAITNPNIGNSGIGMEQMKGRVHYLNGQFQLHSAKDSGVKIQITIPMKEALSA</sequence>
<dbReference type="SUPFAM" id="SSF50156">
    <property type="entry name" value="PDZ domain-like"/>
    <property type="match status" value="1"/>
</dbReference>
<dbReference type="Gene3D" id="1.20.5.1930">
    <property type="match status" value="1"/>
</dbReference>
<dbReference type="Pfam" id="PF07730">
    <property type="entry name" value="HisKA_3"/>
    <property type="match status" value="1"/>
</dbReference>
<feature type="domain" description="Histidine kinase" evidence="9">
    <location>
        <begin position="676"/>
        <end position="769"/>
    </location>
</feature>
<comment type="catalytic activity">
    <reaction evidence="1">
        <text>ATP + protein L-histidine = ADP + protein N-phospho-L-histidine.</text>
        <dbReference type="EC" id="2.7.13.3"/>
    </reaction>
</comment>
<dbReference type="InterPro" id="IPR011712">
    <property type="entry name" value="Sig_transdc_His_kin_sub3_dim/P"/>
</dbReference>
<organism evidence="10">
    <name type="scientific">Paenibacillus sp. SYP-B3998</name>
    <dbReference type="NCBI Taxonomy" id="2678564"/>
    <lineage>
        <taxon>Bacteria</taxon>
        <taxon>Bacillati</taxon>
        <taxon>Bacillota</taxon>
        <taxon>Bacilli</taxon>
        <taxon>Bacillales</taxon>
        <taxon>Paenibacillaceae</taxon>
        <taxon>Paenibacillus</taxon>
    </lineage>
</organism>
<dbReference type="InterPro" id="IPR050482">
    <property type="entry name" value="Sensor_HK_TwoCompSys"/>
</dbReference>